<sequence length="94" mass="11162">MLASRQRPLRPVARQGNCQSDTRRYRRQACRPRQCFEKVKTQKTTIRDFLFGENSREKVDAWLPRWMKFPGGKHSGSGRGWVLAMRRVWVADLR</sequence>
<evidence type="ECO:0000256" key="1">
    <source>
        <dbReference type="SAM" id="MobiDB-lite"/>
    </source>
</evidence>
<organism evidence="2 3">
    <name type="scientific">Mesorhizobium metallidurans STM 2683</name>
    <dbReference type="NCBI Taxonomy" id="1297569"/>
    <lineage>
        <taxon>Bacteria</taxon>
        <taxon>Pseudomonadati</taxon>
        <taxon>Pseudomonadota</taxon>
        <taxon>Alphaproteobacteria</taxon>
        <taxon>Hyphomicrobiales</taxon>
        <taxon>Phyllobacteriaceae</taxon>
        <taxon>Mesorhizobium</taxon>
    </lineage>
</organism>
<accession>M5ENK5</accession>
<dbReference type="AlphaFoldDB" id="M5ENK5"/>
<gene>
    <name evidence="2" type="ORF">MESS2_1710014</name>
</gene>
<evidence type="ECO:0000313" key="3">
    <source>
        <dbReference type="Proteomes" id="UP000012062"/>
    </source>
</evidence>
<dbReference type="Proteomes" id="UP000012062">
    <property type="component" value="Unassembled WGS sequence"/>
</dbReference>
<name>M5ENK5_9HYPH</name>
<protein>
    <submittedName>
        <fullName evidence="2">Uncharacterized protein</fullName>
    </submittedName>
</protein>
<comment type="caution">
    <text evidence="2">The sequence shown here is derived from an EMBL/GenBank/DDBJ whole genome shotgun (WGS) entry which is preliminary data.</text>
</comment>
<feature type="region of interest" description="Disordered" evidence="1">
    <location>
        <begin position="1"/>
        <end position="20"/>
    </location>
</feature>
<evidence type="ECO:0000313" key="2">
    <source>
        <dbReference type="EMBL" id="CCV05907.1"/>
    </source>
</evidence>
<keyword evidence="3" id="KW-1185">Reference proteome</keyword>
<dbReference type="STRING" id="1297569.MESS2_1710014"/>
<dbReference type="EMBL" id="CAUM01000081">
    <property type="protein sequence ID" value="CCV05907.1"/>
    <property type="molecule type" value="Genomic_DNA"/>
</dbReference>
<proteinExistence type="predicted"/>
<reference evidence="2 3" key="1">
    <citation type="submission" date="2013-02" db="EMBL/GenBank/DDBJ databases">
        <authorList>
            <person name="Genoscope - CEA"/>
        </authorList>
    </citation>
    <scope>NUCLEOTIDE SEQUENCE [LARGE SCALE GENOMIC DNA]</scope>
    <source>
        <strain evidence="2 3">STM 2683</strain>
    </source>
</reference>